<sequence length="365" mass="40686">MNPAIANRLSSASKILYMSHMAIGDYLYQRTYLQMLSEQYPNAEIDLWIDDFRTKGKDWQKGRSDFLSNWMKDETFITRLYPQATSIAHRKDVLEEAKNRGYDAVLFIANLRSERFASAAKEIAGKSGYCAGVVNQKSLDWLQPWKFAGLDACYRNNKRDGQKPILAKYGDNFAQLAGLHSAPAIASLTVEADAKTLAGNVLQRWHNKFGTQRMMLVNTISTTAKRDYPWDKMEAVIQRLHGQYPDYLFVLNAPPHLIEDFTGKAEAIVSHHQIPAVAFTAKAGVQSLAAMIYQADCVLTVETAIMHFAEALSVPQCVLMRNASAHWCPPSANCRLFSDTIVADLSVDAVTDNALSLLGEVGAVR</sequence>
<accession>A0A1E7Z7Z2</accession>
<dbReference type="AlphaFoldDB" id="A0A1E7Z7Z2"/>
<gene>
    <name evidence="3" type="ORF">BFC18_16415</name>
</gene>
<keyword evidence="2" id="KW-0808">Transferase</keyword>
<evidence type="ECO:0000313" key="3">
    <source>
        <dbReference type="EMBL" id="OFC69655.1"/>
    </source>
</evidence>
<dbReference type="Pfam" id="PF01075">
    <property type="entry name" value="Glyco_transf_9"/>
    <property type="match status" value="1"/>
</dbReference>
<organism evidence="3 4">
    <name type="scientific">Alteromonas confluentis</name>
    <dbReference type="NCBI Taxonomy" id="1656094"/>
    <lineage>
        <taxon>Bacteria</taxon>
        <taxon>Pseudomonadati</taxon>
        <taxon>Pseudomonadota</taxon>
        <taxon>Gammaproteobacteria</taxon>
        <taxon>Alteromonadales</taxon>
        <taxon>Alteromonadaceae</taxon>
        <taxon>Alteromonas/Salinimonas group</taxon>
        <taxon>Alteromonas</taxon>
    </lineage>
</organism>
<reference evidence="3 4" key="1">
    <citation type="submission" date="2016-08" db="EMBL/GenBank/DDBJ databases">
        <authorList>
            <person name="Seilhamer J.J."/>
        </authorList>
    </citation>
    <scope>NUCLEOTIDE SEQUENCE [LARGE SCALE GENOMIC DNA]</scope>
    <source>
        <strain evidence="3 4">KCTC 42603</strain>
    </source>
</reference>
<dbReference type="InterPro" id="IPR051199">
    <property type="entry name" value="LPS_LOS_Heptosyltrfase"/>
</dbReference>
<dbReference type="PANTHER" id="PTHR30160">
    <property type="entry name" value="TETRAACYLDISACCHARIDE 4'-KINASE-RELATED"/>
    <property type="match status" value="1"/>
</dbReference>
<evidence type="ECO:0000313" key="4">
    <source>
        <dbReference type="Proteomes" id="UP000175691"/>
    </source>
</evidence>
<dbReference type="InterPro" id="IPR002201">
    <property type="entry name" value="Glyco_trans_9"/>
</dbReference>
<protein>
    <recommendedName>
        <fullName evidence="5">Glycosyl transferase</fullName>
    </recommendedName>
</protein>
<keyword evidence="1" id="KW-0328">Glycosyltransferase</keyword>
<dbReference type="GO" id="GO:0009244">
    <property type="term" value="P:lipopolysaccharide core region biosynthetic process"/>
    <property type="evidence" value="ECO:0007669"/>
    <property type="project" value="TreeGrafter"/>
</dbReference>
<name>A0A1E7Z7Z2_9ALTE</name>
<dbReference type="STRING" id="1656094.BFC18_16415"/>
<evidence type="ECO:0000256" key="2">
    <source>
        <dbReference type="ARBA" id="ARBA00022679"/>
    </source>
</evidence>
<dbReference type="RefSeq" id="WP_070126456.1">
    <property type="nucleotide sequence ID" value="NZ_MDHN01000037.1"/>
</dbReference>
<keyword evidence="4" id="KW-1185">Reference proteome</keyword>
<dbReference type="OrthoDB" id="7051822at2"/>
<proteinExistence type="predicted"/>
<dbReference type="SUPFAM" id="SSF53756">
    <property type="entry name" value="UDP-Glycosyltransferase/glycogen phosphorylase"/>
    <property type="match status" value="1"/>
</dbReference>
<dbReference type="EMBL" id="MDHN01000037">
    <property type="protein sequence ID" value="OFC69655.1"/>
    <property type="molecule type" value="Genomic_DNA"/>
</dbReference>
<dbReference type="Proteomes" id="UP000175691">
    <property type="component" value="Unassembled WGS sequence"/>
</dbReference>
<evidence type="ECO:0008006" key="5">
    <source>
        <dbReference type="Google" id="ProtNLM"/>
    </source>
</evidence>
<evidence type="ECO:0000256" key="1">
    <source>
        <dbReference type="ARBA" id="ARBA00022676"/>
    </source>
</evidence>
<dbReference type="GO" id="GO:0008713">
    <property type="term" value="F:ADP-heptose-lipopolysaccharide heptosyltransferase activity"/>
    <property type="evidence" value="ECO:0007669"/>
    <property type="project" value="TreeGrafter"/>
</dbReference>
<dbReference type="GO" id="GO:0005829">
    <property type="term" value="C:cytosol"/>
    <property type="evidence" value="ECO:0007669"/>
    <property type="project" value="TreeGrafter"/>
</dbReference>
<dbReference type="Gene3D" id="3.40.50.2000">
    <property type="entry name" value="Glycogen Phosphorylase B"/>
    <property type="match status" value="1"/>
</dbReference>
<comment type="caution">
    <text evidence="3">The sequence shown here is derived from an EMBL/GenBank/DDBJ whole genome shotgun (WGS) entry which is preliminary data.</text>
</comment>